<keyword evidence="7" id="KW-1185">Reference proteome</keyword>
<evidence type="ECO:0000259" key="5">
    <source>
        <dbReference type="Pfam" id="PF04055"/>
    </source>
</evidence>
<dbReference type="GO" id="GO:0051536">
    <property type="term" value="F:iron-sulfur cluster binding"/>
    <property type="evidence" value="ECO:0007669"/>
    <property type="project" value="UniProtKB-KW"/>
</dbReference>
<feature type="domain" description="Radical SAM core" evidence="5">
    <location>
        <begin position="24"/>
        <end position="133"/>
    </location>
</feature>
<evidence type="ECO:0000313" key="7">
    <source>
        <dbReference type="Proteomes" id="UP000617734"/>
    </source>
</evidence>
<dbReference type="GeneID" id="95354507"/>
<dbReference type="CDD" id="cd01335">
    <property type="entry name" value="Radical_SAM"/>
    <property type="match status" value="1"/>
</dbReference>
<evidence type="ECO:0000256" key="1">
    <source>
        <dbReference type="ARBA" id="ARBA00022691"/>
    </source>
</evidence>
<accession>A0A919FYY5</accession>
<evidence type="ECO:0000256" key="2">
    <source>
        <dbReference type="ARBA" id="ARBA00022723"/>
    </source>
</evidence>
<evidence type="ECO:0000256" key="4">
    <source>
        <dbReference type="ARBA" id="ARBA00023014"/>
    </source>
</evidence>
<keyword evidence="3" id="KW-0408">Iron</keyword>
<dbReference type="AlphaFoldDB" id="A0A919FYY5"/>
<keyword evidence="4" id="KW-0411">Iron-sulfur</keyword>
<dbReference type="GO" id="GO:0003824">
    <property type="term" value="F:catalytic activity"/>
    <property type="evidence" value="ECO:0007669"/>
    <property type="project" value="InterPro"/>
</dbReference>
<sequence>MDRLTHAEINRIRQTRGATALLFITDRCPVGCGHCSVDSRPDSPRITDFDLFEQIVDRLSADPVRTMIGVSGGEPFVERRGLSYAARRITEAGKDLVVYTSGVWGRAADPPRWIHEVLARCRCVYLSTDAYHEAGTGPERFTGAARAIAGHDLPIVVQVVDQGDALGRAEELLVQAFGAGWAQYAELVATQGLPHGRGAAIFERPQRVPGRTLGACELVISPVIRYDGRVTACCNESVLMGGGPAALRRDCTSGEEVGHAVEEFQQNPLYRAMGTAGGGALTAHPRFTDLADREFADICGLCWAMTRRVVPEQDDLLLSAIDLVGRGAHR</sequence>
<name>A0A919FYY5_9ACTN</name>
<dbReference type="Proteomes" id="UP000617734">
    <property type="component" value="Unassembled WGS sequence"/>
</dbReference>
<evidence type="ECO:0000256" key="3">
    <source>
        <dbReference type="ARBA" id="ARBA00023004"/>
    </source>
</evidence>
<dbReference type="InterPro" id="IPR058240">
    <property type="entry name" value="rSAM_sf"/>
</dbReference>
<dbReference type="InterPro" id="IPR013785">
    <property type="entry name" value="Aldolase_TIM"/>
</dbReference>
<keyword evidence="1" id="KW-0949">S-adenosyl-L-methionine</keyword>
<reference evidence="6" key="1">
    <citation type="journal article" date="2014" name="Int. J. Syst. Evol. Microbiol.">
        <title>Complete genome sequence of Corynebacterium casei LMG S-19264T (=DSM 44701T), isolated from a smear-ripened cheese.</title>
        <authorList>
            <consortium name="US DOE Joint Genome Institute (JGI-PGF)"/>
            <person name="Walter F."/>
            <person name="Albersmeier A."/>
            <person name="Kalinowski J."/>
            <person name="Ruckert C."/>
        </authorList>
    </citation>
    <scope>NUCLEOTIDE SEQUENCE</scope>
    <source>
        <strain evidence="6">JCM 4646</strain>
    </source>
</reference>
<dbReference type="SFLD" id="SFLDS00029">
    <property type="entry name" value="Radical_SAM"/>
    <property type="match status" value="1"/>
</dbReference>
<dbReference type="InterPro" id="IPR007197">
    <property type="entry name" value="rSAM"/>
</dbReference>
<dbReference type="RefSeq" id="WP_190212348.1">
    <property type="nucleotide sequence ID" value="NZ_BNBO01000023.1"/>
</dbReference>
<protein>
    <recommendedName>
        <fullName evidence="5">Radical SAM core domain-containing protein</fullName>
    </recommendedName>
</protein>
<dbReference type="Pfam" id="PF04055">
    <property type="entry name" value="Radical_SAM"/>
    <property type="match status" value="1"/>
</dbReference>
<evidence type="ECO:0000313" key="6">
    <source>
        <dbReference type="EMBL" id="GHH74449.1"/>
    </source>
</evidence>
<dbReference type="GO" id="GO:0046872">
    <property type="term" value="F:metal ion binding"/>
    <property type="evidence" value="ECO:0007669"/>
    <property type="project" value="UniProtKB-KW"/>
</dbReference>
<dbReference type="SUPFAM" id="SSF102114">
    <property type="entry name" value="Radical SAM enzymes"/>
    <property type="match status" value="1"/>
</dbReference>
<proteinExistence type="predicted"/>
<gene>
    <name evidence="6" type="ORF">GCM10018781_41060</name>
</gene>
<dbReference type="EMBL" id="BNBO01000023">
    <property type="protein sequence ID" value="GHH74449.1"/>
    <property type="molecule type" value="Genomic_DNA"/>
</dbReference>
<dbReference type="Gene3D" id="3.20.20.70">
    <property type="entry name" value="Aldolase class I"/>
    <property type="match status" value="1"/>
</dbReference>
<organism evidence="6 7">
    <name type="scientific">Kitasatospora indigofera</name>
    <dbReference type="NCBI Taxonomy" id="67307"/>
    <lineage>
        <taxon>Bacteria</taxon>
        <taxon>Bacillati</taxon>
        <taxon>Actinomycetota</taxon>
        <taxon>Actinomycetes</taxon>
        <taxon>Kitasatosporales</taxon>
        <taxon>Streptomycetaceae</taxon>
        <taxon>Kitasatospora</taxon>
    </lineage>
</organism>
<keyword evidence="2" id="KW-0479">Metal-binding</keyword>
<reference evidence="6" key="2">
    <citation type="submission" date="2020-09" db="EMBL/GenBank/DDBJ databases">
        <authorList>
            <person name="Sun Q."/>
            <person name="Ohkuma M."/>
        </authorList>
    </citation>
    <scope>NUCLEOTIDE SEQUENCE</scope>
    <source>
        <strain evidence="6">JCM 4646</strain>
    </source>
</reference>
<comment type="caution">
    <text evidence="6">The sequence shown here is derived from an EMBL/GenBank/DDBJ whole genome shotgun (WGS) entry which is preliminary data.</text>
</comment>